<feature type="region of interest" description="Disordered" evidence="6">
    <location>
        <begin position="302"/>
        <end position="364"/>
    </location>
</feature>
<dbReference type="SUPFAM" id="SSF50249">
    <property type="entry name" value="Nucleic acid-binding proteins"/>
    <property type="match status" value="1"/>
</dbReference>
<dbReference type="GO" id="GO:0008270">
    <property type="term" value="F:zinc ion binding"/>
    <property type="evidence" value="ECO:0007669"/>
    <property type="project" value="UniProtKB-KW"/>
</dbReference>
<dbReference type="PANTHER" id="PTHR12547:SF18">
    <property type="entry name" value="PROTEIN TIS11"/>
    <property type="match status" value="1"/>
</dbReference>
<feature type="compositionally biased region" description="Basic residues" evidence="6">
    <location>
        <begin position="42"/>
        <end position="55"/>
    </location>
</feature>
<reference evidence="8 9" key="1">
    <citation type="journal article" date="2011" name="Proc. Natl. Acad. Sci. U.S.A.">
        <title>Niche of harmful alga Aureococcus anophagefferens revealed through ecogenomics.</title>
        <authorList>
            <person name="Gobler C.J."/>
            <person name="Berry D.L."/>
            <person name="Dyhrman S.T."/>
            <person name="Wilhelm S.W."/>
            <person name="Salamov A."/>
            <person name="Lobanov A.V."/>
            <person name="Zhang Y."/>
            <person name="Collier J.L."/>
            <person name="Wurch L.L."/>
            <person name="Kustka A.B."/>
            <person name="Dill B.D."/>
            <person name="Shah M."/>
            <person name="VerBerkmoes N.C."/>
            <person name="Kuo A."/>
            <person name="Terry A."/>
            <person name="Pangilinan J."/>
            <person name="Lindquist E.A."/>
            <person name="Lucas S."/>
            <person name="Paulsen I.T."/>
            <person name="Hattenrath-Lehmann T.K."/>
            <person name="Talmage S.C."/>
            <person name="Walker E.A."/>
            <person name="Koch F."/>
            <person name="Burson A.M."/>
            <person name="Marcoval M.A."/>
            <person name="Tang Y.Z."/>
            <person name="Lecleir G.R."/>
            <person name="Coyne K.J."/>
            <person name="Berg G.M."/>
            <person name="Bertrand E.M."/>
            <person name="Saito M.A."/>
            <person name="Gladyshev V.N."/>
            <person name="Grigoriev I.V."/>
        </authorList>
    </citation>
    <scope>NUCLEOTIDE SEQUENCE [LARGE SCALE GENOMIC DNA]</scope>
    <source>
        <strain evidence="9">CCMP 1984</strain>
    </source>
</reference>
<feature type="region of interest" description="Disordered" evidence="6">
    <location>
        <begin position="36"/>
        <end position="57"/>
    </location>
</feature>
<dbReference type="InterPro" id="IPR000571">
    <property type="entry name" value="Znf_CCCH"/>
</dbReference>
<organism evidence="9">
    <name type="scientific">Aureococcus anophagefferens</name>
    <name type="common">Harmful bloom alga</name>
    <dbReference type="NCBI Taxonomy" id="44056"/>
    <lineage>
        <taxon>Eukaryota</taxon>
        <taxon>Sar</taxon>
        <taxon>Stramenopiles</taxon>
        <taxon>Ochrophyta</taxon>
        <taxon>Pelagophyceae</taxon>
        <taxon>Pelagomonadales</taxon>
        <taxon>Pelagomonadaceae</taxon>
        <taxon>Aureococcus</taxon>
    </lineage>
</organism>
<dbReference type="KEGG" id="aaf:AURANDRAFT_71063"/>
<evidence type="ECO:0000256" key="3">
    <source>
        <dbReference type="ARBA" id="ARBA00022771"/>
    </source>
</evidence>
<dbReference type="Proteomes" id="UP000002729">
    <property type="component" value="Unassembled WGS sequence"/>
</dbReference>
<feature type="compositionally biased region" description="Basic and acidic residues" evidence="6">
    <location>
        <begin position="321"/>
        <end position="332"/>
    </location>
</feature>
<protein>
    <submittedName>
        <fullName evidence="8">Expressed protein</fullName>
    </submittedName>
</protein>
<gene>
    <name evidence="8" type="ORF">AURANDRAFT_71063</name>
</gene>
<evidence type="ECO:0000256" key="4">
    <source>
        <dbReference type="ARBA" id="ARBA00022833"/>
    </source>
</evidence>
<name>F0Y177_AURAN</name>
<dbReference type="Gene3D" id="4.10.1000.10">
    <property type="entry name" value="Zinc finger, CCCH-type"/>
    <property type="match status" value="1"/>
</dbReference>
<keyword evidence="2" id="KW-0677">Repeat</keyword>
<dbReference type="InParanoid" id="F0Y177"/>
<dbReference type="PANTHER" id="PTHR12547">
    <property type="entry name" value="CCCH ZINC FINGER/TIS11-RELATED"/>
    <property type="match status" value="1"/>
</dbReference>
<dbReference type="RefSeq" id="XP_009034547.1">
    <property type="nucleotide sequence ID" value="XM_009036299.1"/>
</dbReference>
<feature type="zinc finger region" description="C3H1-type" evidence="5">
    <location>
        <begin position="59"/>
        <end position="87"/>
    </location>
</feature>
<evidence type="ECO:0000259" key="7">
    <source>
        <dbReference type="PROSITE" id="PS50103"/>
    </source>
</evidence>
<keyword evidence="1 5" id="KW-0479">Metal-binding</keyword>
<evidence type="ECO:0000313" key="8">
    <source>
        <dbReference type="EMBL" id="EGB10987.1"/>
    </source>
</evidence>
<keyword evidence="4 5" id="KW-0862">Zinc</keyword>
<dbReference type="OrthoDB" id="410307at2759"/>
<feature type="region of interest" description="Disordered" evidence="6">
    <location>
        <begin position="185"/>
        <end position="211"/>
    </location>
</feature>
<proteinExistence type="predicted"/>
<feature type="compositionally biased region" description="Polar residues" evidence="6">
    <location>
        <begin position="351"/>
        <end position="364"/>
    </location>
</feature>
<dbReference type="InterPro" id="IPR036855">
    <property type="entry name" value="Znf_CCCH_sf"/>
</dbReference>
<dbReference type="SUPFAM" id="SSF90229">
    <property type="entry name" value="CCCH zinc finger"/>
    <property type="match status" value="1"/>
</dbReference>
<sequence>MPNQVTRARRRRLDNLSRLETDLAESPGALAALAETLERGVPKRSHRGSGSHKKPSKDLWRTKLCSAFEATGACPDGAQCTFAHGAAQLRRRSAGVCARVSDDAAAVGPTRWTVHAGEQGGWGAGGAPPSPPALARVDSSDLSTALERVRSITIDEAELTLSPHARAFSMPEPAHAVTPDGSPRLAGFHRSRPPSPPPFSLAPPAKAARTRGDGRLVGTVVHLSRKLCGTFDTVDEDGVAVTRFNGWYGFVRPDESTLRDEGFCRGDLFLHPSDAPAAYNPQVGDRVSFHLGVHDRRLKAADLRPVSDDSDEDGSATASRSRRDSWDSRDGSPRPGPSRSWDAESSPRRGPSQSWDTDSLQSFA</sequence>
<dbReference type="GO" id="GO:0003729">
    <property type="term" value="F:mRNA binding"/>
    <property type="evidence" value="ECO:0007669"/>
    <property type="project" value="InterPro"/>
</dbReference>
<dbReference type="GeneID" id="20228051"/>
<dbReference type="InterPro" id="IPR012340">
    <property type="entry name" value="NA-bd_OB-fold"/>
</dbReference>
<evidence type="ECO:0000256" key="1">
    <source>
        <dbReference type="ARBA" id="ARBA00022723"/>
    </source>
</evidence>
<dbReference type="AlphaFoldDB" id="F0Y177"/>
<dbReference type="InterPro" id="IPR045877">
    <property type="entry name" value="ZFP36-like"/>
</dbReference>
<keyword evidence="3 5" id="KW-0863">Zinc-finger</keyword>
<evidence type="ECO:0000256" key="6">
    <source>
        <dbReference type="SAM" id="MobiDB-lite"/>
    </source>
</evidence>
<evidence type="ECO:0000313" key="9">
    <source>
        <dbReference type="Proteomes" id="UP000002729"/>
    </source>
</evidence>
<keyword evidence="9" id="KW-1185">Reference proteome</keyword>
<dbReference type="PROSITE" id="PS50103">
    <property type="entry name" value="ZF_C3H1"/>
    <property type="match status" value="1"/>
</dbReference>
<feature type="domain" description="C3H1-type" evidence="7">
    <location>
        <begin position="59"/>
        <end position="87"/>
    </location>
</feature>
<evidence type="ECO:0000256" key="2">
    <source>
        <dbReference type="ARBA" id="ARBA00022737"/>
    </source>
</evidence>
<dbReference type="SMART" id="SM00356">
    <property type="entry name" value="ZnF_C3H1"/>
    <property type="match status" value="1"/>
</dbReference>
<dbReference type="Gene3D" id="2.40.50.140">
    <property type="entry name" value="Nucleic acid-binding proteins"/>
    <property type="match status" value="1"/>
</dbReference>
<dbReference type="EMBL" id="GL833123">
    <property type="protein sequence ID" value="EGB10987.1"/>
    <property type="molecule type" value="Genomic_DNA"/>
</dbReference>
<evidence type="ECO:0000256" key="5">
    <source>
        <dbReference type="PROSITE-ProRule" id="PRU00723"/>
    </source>
</evidence>
<accession>F0Y177</accession>
<dbReference type="Pfam" id="PF00642">
    <property type="entry name" value="zf-CCCH"/>
    <property type="match status" value="1"/>
</dbReference>